<feature type="chain" id="PRO_5017807618" description="DUF4156 domain-containing protein" evidence="1">
    <location>
        <begin position="22"/>
        <end position="126"/>
    </location>
</feature>
<dbReference type="EMBL" id="CP032134">
    <property type="protein sequence ID" value="AXY56475.1"/>
    <property type="molecule type" value="Genomic_DNA"/>
</dbReference>
<feature type="signal peptide" evidence="1">
    <location>
        <begin position="1"/>
        <end position="21"/>
    </location>
</feature>
<proteinExistence type="predicted"/>
<sequence>MKKLLSLTAVLTTALVLTACASNPTSSLAIQKENNQFEVTGVGKSNLIAKNNAVEAANKTCGNKATAVITDEKTEYNGALKGVVDEKTGQMIQAAAGVLGSITGKSTGLNSDEDYQTVLNFYCKAK</sequence>
<gene>
    <name evidence="2" type="ORF">CDG60_07755</name>
    <name evidence="3" type="ORF">QR674_04040</name>
</gene>
<evidence type="ECO:0000313" key="2">
    <source>
        <dbReference type="EMBL" id="AXY56475.1"/>
    </source>
</evidence>
<protein>
    <recommendedName>
        <fullName evidence="6">DUF4156 domain-containing protein</fullName>
    </recommendedName>
</protein>
<reference evidence="4" key="1">
    <citation type="submission" date="2018-09" db="EMBL/GenBank/DDBJ databases">
        <title>The complete genome of Acinetobacter sp. strain WCHAc010005.</title>
        <authorList>
            <person name="Hu Y."/>
            <person name="Long H."/>
            <person name="Feng Y."/>
            <person name="Zong Z."/>
        </authorList>
    </citation>
    <scope>NUCLEOTIDE SEQUENCE [LARGE SCALE GENOMIC DNA]</scope>
    <source>
        <strain evidence="4">WCHAc010005</strain>
    </source>
</reference>
<dbReference type="Proteomes" id="UP001278188">
    <property type="component" value="Unassembled WGS sequence"/>
</dbReference>
<evidence type="ECO:0000256" key="1">
    <source>
        <dbReference type="SAM" id="SignalP"/>
    </source>
</evidence>
<accession>A0A3B7LWW3</accession>
<keyword evidence="1" id="KW-0732">Signal</keyword>
<dbReference type="KEGG" id="achi:CDG60_07755"/>
<evidence type="ECO:0000313" key="4">
    <source>
        <dbReference type="Proteomes" id="UP000263753"/>
    </source>
</evidence>
<evidence type="ECO:0000313" key="5">
    <source>
        <dbReference type="Proteomes" id="UP001278188"/>
    </source>
</evidence>
<evidence type="ECO:0000313" key="3">
    <source>
        <dbReference type="EMBL" id="MDV2468150.1"/>
    </source>
</evidence>
<keyword evidence="5" id="KW-1185">Reference proteome</keyword>
<dbReference type="EMBL" id="JASVDY010000001">
    <property type="protein sequence ID" value="MDV2468150.1"/>
    <property type="molecule type" value="Genomic_DNA"/>
</dbReference>
<reference evidence="3 5" key="3">
    <citation type="submission" date="2023-06" db="EMBL/GenBank/DDBJ databases">
        <title>Genomic Analysis of Acinetobacter Strains Recovered from South Australian Aquatic Samples provides Insights into the Circulation of Antibiotic Resistance determinants in the Environment.</title>
        <authorList>
            <person name="Tobin L."/>
            <person name="Jarocki V.M."/>
            <person name="Kenyon J."/>
            <person name="Drigo B."/>
            <person name="Donner E."/>
            <person name="Djordjevic S.P."/>
            <person name="Hamidian M."/>
        </authorList>
    </citation>
    <scope>NUCLEOTIDE SEQUENCE [LARGE SCALE GENOMIC DNA]</scope>
    <source>
        <strain evidence="3 5">SAAc652</strain>
    </source>
</reference>
<dbReference type="AlphaFoldDB" id="A0A3B7LWW3"/>
<evidence type="ECO:0008006" key="6">
    <source>
        <dbReference type="Google" id="ProtNLM"/>
    </source>
</evidence>
<reference evidence="2" key="2">
    <citation type="journal article" date="2019" name="J. Microbiol.">
        <title>Acinetobacter chinensis, a novel Acinetobacter species, carrying blaNDM-1, recovered from hospital sewage.</title>
        <authorList>
            <person name="Hu Y."/>
            <person name="Feng Y."/>
            <person name="Qin J."/>
            <person name="Zhang X."/>
            <person name="Zong Z."/>
        </authorList>
    </citation>
    <scope>NUCLEOTIDE SEQUENCE</scope>
    <source>
        <strain evidence="2">WCHAc010005</strain>
    </source>
</reference>
<organism evidence="2 4">
    <name type="scientific">Acinetobacter chinensis</name>
    <dbReference type="NCBI Taxonomy" id="2004650"/>
    <lineage>
        <taxon>Bacteria</taxon>
        <taxon>Pseudomonadati</taxon>
        <taxon>Pseudomonadota</taxon>
        <taxon>Gammaproteobacteria</taxon>
        <taxon>Moraxellales</taxon>
        <taxon>Moraxellaceae</taxon>
        <taxon>Acinetobacter</taxon>
    </lineage>
</organism>
<dbReference type="Proteomes" id="UP000263753">
    <property type="component" value="Chromosome"/>
</dbReference>
<name>A0A3B7LWW3_9GAMM</name>
<dbReference type="RefSeq" id="WP_087511569.1">
    <property type="nucleotide sequence ID" value="NZ_CP032134.1"/>
</dbReference>
<dbReference type="PROSITE" id="PS51257">
    <property type="entry name" value="PROKAR_LIPOPROTEIN"/>
    <property type="match status" value="1"/>
</dbReference>